<name>A0A2P5CF23_TREOI</name>
<comment type="caution">
    <text evidence="2">The sequence shown here is derived from an EMBL/GenBank/DDBJ whole genome shotgun (WGS) entry which is preliminary data.</text>
</comment>
<feature type="compositionally biased region" description="Low complexity" evidence="1">
    <location>
        <begin position="52"/>
        <end position="74"/>
    </location>
</feature>
<feature type="region of interest" description="Disordered" evidence="1">
    <location>
        <begin position="1"/>
        <end position="84"/>
    </location>
</feature>
<feature type="compositionally biased region" description="Basic and acidic residues" evidence="1">
    <location>
        <begin position="75"/>
        <end position="84"/>
    </location>
</feature>
<dbReference type="Proteomes" id="UP000237000">
    <property type="component" value="Unassembled WGS sequence"/>
</dbReference>
<proteinExistence type="predicted"/>
<organism evidence="2 3">
    <name type="scientific">Trema orientale</name>
    <name type="common">Charcoal tree</name>
    <name type="synonym">Celtis orientalis</name>
    <dbReference type="NCBI Taxonomy" id="63057"/>
    <lineage>
        <taxon>Eukaryota</taxon>
        <taxon>Viridiplantae</taxon>
        <taxon>Streptophyta</taxon>
        <taxon>Embryophyta</taxon>
        <taxon>Tracheophyta</taxon>
        <taxon>Spermatophyta</taxon>
        <taxon>Magnoliopsida</taxon>
        <taxon>eudicotyledons</taxon>
        <taxon>Gunneridae</taxon>
        <taxon>Pentapetalae</taxon>
        <taxon>rosids</taxon>
        <taxon>fabids</taxon>
        <taxon>Rosales</taxon>
        <taxon>Cannabaceae</taxon>
        <taxon>Trema</taxon>
    </lineage>
</organism>
<reference evidence="3" key="1">
    <citation type="submission" date="2016-06" db="EMBL/GenBank/DDBJ databases">
        <title>Parallel loss of symbiosis genes in relatives of nitrogen-fixing non-legume Parasponia.</title>
        <authorList>
            <person name="Van Velzen R."/>
            <person name="Holmer R."/>
            <person name="Bu F."/>
            <person name="Rutten L."/>
            <person name="Van Zeijl A."/>
            <person name="Liu W."/>
            <person name="Santuari L."/>
            <person name="Cao Q."/>
            <person name="Sharma T."/>
            <person name="Shen D."/>
            <person name="Roswanjaya Y."/>
            <person name="Wardhani T."/>
            <person name="Kalhor M.S."/>
            <person name="Jansen J."/>
            <person name="Van den Hoogen J."/>
            <person name="Gungor B."/>
            <person name="Hartog M."/>
            <person name="Hontelez J."/>
            <person name="Verver J."/>
            <person name="Yang W.-C."/>
            <person name="Schijlen E."/>
            <person name="Repin R."/>
            <person name="Schilthuizen M."/>
            <person name="Schranz E."/>
            <person name="Heidstra R."/>
            <person name="Miyata K."/>
            <person name="Fedorova E."/>
            <person name="Kohlen W."/>
            <person name="Bisseling T."/>
            <person name="Smit S."/>
            <person name="Geurts R."/>
        </authorList>
    </citation>
    <scope>NUCLEOTIDE SEQUENCE [LARGE SCALE GENOMIC DNA]</scope>
    <source>
        <strain evidence="3">cv. RG33-2</strain>
    </source>
</reference>
<dbReference type="AlphaFoldDB" id="A0A2P5CF23"/>
<evidence type="ECO:0000313" key="3">
    <source>
        <dbReference type="Proteomes" id="UP000237000"/>
    </source>
</evidence>
<accession>A0A2P5CF23</accession>
<gene>
    <name evidence="2" type="ORF">TorRG33x02_287620</name>
</gene>
<keyword evidence="3" id="KW-1185">Reference proteome</keyword>
<dbReference type="EMBL" id="JXTC01000373">
    <property type="protein sequence ID" value="PON59649.1"/>
    <property type="molecule type" value="Genomic_DNA"/>
</dbReference>
<protein>
    <submittedName>
        <fullName evidence="2">Uncharacterized protein</fullName>
    </submittedName>
</protein>
<feature type="compositionally biased region" description="Polar residues" evidence="1">
    <location>
        <begin position="17"/>
        <end position="51"/>
    </location>
</feature>
<evidence type="ECO:0000256" key="1">
    <source>
        <dbReference type="SAM" id="MobiDB-lite"/>
    </source>
</evidence>
<evidence type="ECO:0000313" key="2">
    <source>
        <dbReference type="EMBL" id="PON59649.1"/>
    </source>
</evidence>
<dbReference type="OrthoDB" id="1306334at2759"/>
<feature type="non-terminal residue" evidence="2">
    <location>
        <position position="1"/>
    </location>
</feature>
<sequence>GEFSRRAVLGVFPTPNVPDTESPLSSPSISTTVPNSTPLPNFKSQPNAPNVSSSSGSPLSSPLKPTTPQPLTLPGKEKQGRVHNPELCVYSRRAHKQKEVVDIHPLPMQSIESELEATEMEFTGNPDHIDELDKPIALRKGIRSCTLYPISKFVSYHRLSPFYKVLALIYPV</sequence>
<dbReference type="InParanoid" id="A0A2P5CF23"/>